<feature type="compositionally biased region" description="Basic residues" evidence="1">
    <location>
        <begin position="93"/>
        <end position="102"/>
    </location>
</feature>
<feature type="region of interest" description="Disordered" evidence="1">
    <location>
        <begin position="81"/>
        <end position="102"/>
    </location>
</feature>
<evidence type="ECO:0000313" key="2">
    <source>
        <dbReference type="EMBL" id="MBI1620020.1"/>
    </source>
</evidence>
<protein>
    <submittedName>
        <fullName evidence="2">Uncharacterized protein</fullName>
    </submittedName>
</protein>
<comment type="caution">
    <text evidence="2">The sequence shown here is derived from an EMBL/GenBank/DDBJ whole genome shotgun (WGS) entry which is preliminary data.</text>
</comment>
<keyword evidence="3" id="KW-1185">Reference proteome</keyword>
<dbReference type="EMBL" id="JADGMQ010000002">
    <property type="protein sequence ID" value="MBI1620020.1"/>
    <property type="molecule type" value="Genomic_DNA"/>
</dbReference>
<name>A0ABS0SBK3_9HYPH</name>
<proteinExistence type="predicted"/>
<dbReference type="RefSeq" id="WP_198474923.1">
    <property type="nucleotide sequence ID" value="NZ_JADGMQ010000002.1"/>
</dbReference>
<reference evidence="2 3" key="1">
    <citation type="submission" date="2020-10" db="EMBL/GenBank/DDBJ databases">
        <title>Aquamicrobium zhengzhouensis sp. nov., a exopolysaccharide producing bacterium isolated from farmland soil.</title>
        <authorList>
            <person name="Wang X."/>
        </authorList>
    </citation>
    <scope>NUCLEOTIDE SEQUENCE [LARGE SCALE GENOMIC DNA]</scope>
    <source>
        <strain evidence="3">cd-1</strain>
    </source>
</reference>
<dbReference type="Proteomes" id="UP000601789">
    <property type="component" value="Unassembled WGS sequence"/>
</dbReference>
<evidence type="ECO:0000313" key="3">
    <source>
        <dbReference type="Proteomes" id="UP000601789"/>
    </source>
</evidence>
<accession>A0ABS0SBK3</accession>
<organism evidence="2 3">
    <name type="scientific">Aquamicrobium zhengzhouense</name>
    <dbReference type="NCBI Taxonomy" id="2781738"/>
    <lineage>
        <taxon>Bacteria</taxon>
        <taxon>Pseudomonadati</taxon>
        <taxon>Pseudomonadota</taxon>
        <taxon>Alphaproteobacteria</taxon>
        <taxon>Hyphomicrobiales</taxon>
        <taxon>Phyllobacteriaceae</taxon>
        <taxon>Aquamicrobium</taxon>
    </lineage>
</organism>
<evidence type="ECO:0000256" key="1">
    <source>
        <dbReference type="SAM" id="MobiDB-lite"/>
    </source>
</evidence>
<gene>
    <name evidence="2" type="ORF">IOD40_04995</name>
</gene>
<sequence>MSELVSEGHNEAPDYPIAFVWEEVQIVADRKNRILASEATILQRAINTGVALAVAKDGGKKASADFRKLVKSLLGDDIVSEEALPPTPAQERLRKRRERRNT</sequence>